<feature type="region of interest" description="Disordered" evidence="7">
    <location>
        <begin position="73"/>
        <end position="98"/>
    </location>
</feature>
<evidence type="ECO:0000256" key="1">
    <source>
        <dbReference type="ARBA" id="ARBA00004752"/>
    </source>
</evidence>
<comment type="pathway">
    <text evidence="1 6">Cell wall biogenesis; peptidoglycan biosynthesis.</text>
</comment>
<evidence type="ECO:0000256" key="7">
    <source>
        <dbReference type="SAM" id="MobiDB-lite"/>
    </source>
</evidence>
<dbReference type="InterPro" id="IPR038063">
    <property type="entry name" value="Transpep_catalytic_dom"/>
</dbReference>
<evidence type="ECO:0000256" key="6">
    <source>
        <dbReference type="PROSITE-ProRule" id="PRU01373"/>
    </source>
</evidence>
<dbReference type="SUPFAM" id="SSF141523">
    <property type="entry name" value="L,D-transpeptidase catalytic domain-like"/>
    <property type="match status" value="1"/>
</dbReference>
<dbReference type="PANTHER" id="PTHR30582">
    <property type="entry name" value="L,D-TRANSPEPTIDASE"/>
    <property type="match status" value="1"/>
</dbReference>
<evidence type="ECO:0000259" key="9">
    <source>
        <dbReference type="PROSITE" id="PS52029"/>
    </source>
</evidence>
<dbReference type="RefSeq" id="WP_068121302.1">
    <property type="nucleotide sequence ID" value="NZ_CCXJ01000356.1"/>
</dbReference>
<proteinExistence type="predicted"/>
<name>A0ABT9NV23_9ACTN</name>
<feature type="active site" description="Proton donor/acceptor" evidence="6">
    <location>
        <position position="184"/>
    </location>
</feature>
<comment type="caution">
    <text evidence="10">The sequence shown here is derived from an EMBL/GenBank/DDBJ whole genome shotgun (WGS) entry which is preliminary data.</text>
</comment>
<evidence type="ECO:0000256" key="5">
    <source>
        <dbReference type="ARBA" id="ARBA00023316"/>
    </source>
</evidence>
<feature type="compositionally biased region" description="Basic and acidic residues" evidence="7">
    <location>
        <begin position="81"/>
        <end position="96"/>
    </location>
</feature>
<reference evidence="10 11" key="1">
    <citation type="submission" date="2023-07" db="EMBL/GenBank/DDBJ databases">
        <title>Sequencing the genomes of 1000 actinobacteria strains.</title>
        <authorList>
            <person name="Klenk H.-P."/>
        </authorList>
    </citation>
    <scope>NUCLEOTIDE SEQUENCE [LARGE SCALE GENOMIC DNA]</scope>
    <source>
        <strain evidence="10 11">GD13</strain>
    </source>
</reference>
<evidence type="ECO:0000313" key="11">
    <source>
        <dbReference type="Proteomes" id="UP001240447"/>
    </source>
</evidence>
<dbReference type="Pfam" id="PF03734">
    <property type="entry name" value="YkuD"/>
    <property type="match status" value="1"/>
</dbReference>
<keyword evidence="11" id="KW-1185">Reference proteome</keyword>
<gene>
    <name evidence="10" type="ORF">J2S59_003941</name>
</gene>
<feature type="domain" description="L,D-TPase catalytic" evidence="9">
    <location>
        <begin position="106"/>
        <end position="232"/>
    </location>
</feature>
<keyword evidence="8" id="KW-0812">Transmembrane</keyword>
<evidence type="ECO:0000256" key="4">
    <source>
        <dbReference type="ARBA" id="ARBA00022984"/>
    </source>
</evidence>
<evidence type="ECO:0000313" key="10">
    <source>
        <dbReference type="EMBL" id="MDP9824132.1"/>
    </source>
</evidence>
<feature type="active site" description="Nucleophile" evidence="6">
    <location>
        <position position="208"/>
    </location>
</feature>
<keyword evidence="5 6" id="KW-0961">Cell wall biogenesis/degradation</keyword>
<dbReference type="PANTHER" id="PTHR30582:SF2">
    <property type="entry name" value="L,D-TRANSPEPTIDASE YCIB-RELATED"/>
    <property type="match status" value="1"/>
</dbReference>
<dbReference type="EMBL" id="JAUSQM010000001">
    <property type="protein sequence ID" value="MDP9824132.1"/>
    <property type="molecule type" value="Genomic_DNA"/>
</dbReference>
<feature type="transmembrane region" description="Helical" evidence="8">
    <location>
        <begin position="21"/>
        <end position="44"/>
    </location>
</feature>
<dbReference type="CDD" id="cd16913">
    <property type="entry name" value="YkuD_like"/>
    <property type="match status" value="1"/>
</dbReference>
<evidence type="ECO:0000256" key="8">
    <source>
        <dbReference type="SAM" id="Phobius"/>
    </source>
</evidence>
<keyword evidence="10" id="KW-0449">Lipoprotein</keyword>
<organism evidence="10 11">
    <name type="scientific">Nocardioides massiliensis</name>
    <dbReference type="NCBI Taxonomy" id="1325935"/>
    <lineage>
        <taxon>Bacteria</taxon>
        <taxon>Bacillati</taxon>
        <taxon>Actinomycetota</taxon>
        <taxon>Actinomycetes</taxon>
        <taxon>Propionibacteriales</taxon>
        <taxon>Nocardioidaceae</taxon>
        <taxon>Nocardioides</taxon>
    </lineage>
</organism>
<dbReference type="Gene3D" id="2.40.440.10">
    <property type="entry name" value="L,D-transpeptidase catalytic domain-like"/>
    <property type="match status" value="1"/>
</dbReference>
<dbReference type="InterPro" id="IPR005490">
    <property type="entry name" value="LD_TPept_cat_dom"/>
</dbReference>
<sequence length="233" mass="24884">MARAAGRHRAERTARATRVRWGRSLAVLSAAAITVVTIGAGVGLGPSGGGEAAYAEGPERSAAVIAEAVRRTVPEPTPEEVAARSEAERQALRDDTTLPAASGRGRRVVFDAERQRVWLVAGGAGADSRVLRTYLVSGSTLDNLQPGTYEVWSRSERATAIDDAGTMRWMVRFARGKRAAIGFHDIPMHQGRRVQTRAELGTALSSGCIRQATPDAKALWRFARLGTPVVVTS</sequence>
<keyword evidence="3 6" id="KW-0133">Cell shape</keyword>
<accession>A0ABT9NV23</accession>
<protein>
    <submittedName>
        <fullName evidence="10">Lipoprotein-anchoring transpeptidase ErfK/SrfK</fullName>
    </submittedName>
</protein>
<evidence type="ECO:0000256" key="3">
    <source>
        <dbReference type="ARBA" id="ARBA00022960"/>
    </source>
</evidence>
<keyword evidence="2" id="KW-0808">Transferase</keyword>
<dbReference type="InterPro" id="IPR050979">
    <property type="entry name" value="LD-transpeptidase"/>
</dbReference>
<evidence type="ECO:0000256" key="2">
    <source>
        <dbReference type="ARBA" id="ARBA00022679"/>
    </source>
</evidence>
<dbReference type="PROSITE" id="PS52029">
    <property type="entry name" value="LD_TPASE"/>
    <property type="match status" value="1"/>
</dbReference>
<keyword evidence="8" id="KW-1133">Transmembrane helix</keyword>
<keyword evidence="8" id="KW-0472">Membrane</keyword>
<keyword evidence="4 6" id="KW-0573">Peptidoglycan synthesis</keyword>
<dbReference type="Proteomes" id="UP001240447">
    <property type="component" value="Unassembled WGS sequence"/>
</dbReference>